<dbReference type="EMBL" id="OIVN01002891">
    <property type="protein sequence ID" value="SPD07284.1"/>
    <property type="molecule type" value="Genomic_DNA"/>
</dbReference>
<feature type="compositionally biased region" description="Polar residues" evidence="2">
    <location>
        <begin position="1"/>
        <end position="11"/>
    </location>
</feature>
<evidence type="ECO:0000256" key="2">
    <source>
        <dbReference type="SAM" id="MobiDB-lite"/>
    </source>
</evidence>
<gene>
    <name evidence="4" type="ORF">FSB_LOCUS35166</name>
</gene>
<keyword evidence="1" id="KW-0175">Coiled coil</keyword>
<evidence type="ECO:0000259" key="3">
    <source>
        <dbReference type="Pfam" id="PF03732"/>
    </source>
</evidence>
<dbReference type="PANTHER" id="PTHR33223:SF8">
    <property type="entry name" value="OS04G0172440 PROTEIN"/>
    <property type="match status" value="1"/>
</dbReference>
<feature type="region of interest" description="Disordered" evidence="2">
    <location>
        <begin position="1"/>
        <end position="55"/>
    </location>
</feature>
<feature type="compositionally biased region" description="Polar residues" evidence="2">
    <location>
        <begin position="332"/>
        <end position="342"/>
    </location>
</feature>
<sequence length="503" mass="56390">MSGAPSSTRRPQSVVHLPSRSSAREASSGSSYRASRENALAQTSVVDSSQHTDPREILIRNKSRWIAPSDCETQGEGSSNVRWTLNHSTEVESRVEDNERIISELRREVEDLKRKNSEYMPSAEVRAEFSLAQDDSASSISRSGSRRSLESHKRSRPYQPLHVDCSPLKKKPTRRKTVRFGEQHAVWKALDLVSSSPFSSAIKRPILPERLFPSSLGEVALRWFNQLGKRTISSWNQMAEAFVVHFITNSQRTKEMDALITLKLEEGESLKDYVTRFWETYNDIDNCSEDVVVRTFKSGSNSSSGSRKDGGNTSSKQTVIPPKVMSTKPPARSNNSARAPQASSNFVAPSFRAFQMVFKEPIYKIMNKIKGKPYFVWPPKLLGDPASRDPKLQCLYHRDKGHLTENCHMLKTHLEQLASAGHLNQYIDDNLSAKRDLNAPDRRPNNTGAASLGVIHVILNPLCSSILPSSYRSEIQKAIHLRRSYATSDLTHLAPSRPSCEGS</sequence>
<evidence type="ECO:0000313" key="4">
    <source>
        <dbReference type="EMBL" id="SPD07284.1"/>
    </source>
</evidence>
<dbReference type="Pfam" id="PF03732">
    <property type="entry name" value="Retrotrans_gag"/>
    <property type="match status" value="1"/>
</dbReference>
<feature type="region of interest" description="Disordered" evidence="2">
    <location>
        <begin position="297"/>
        <end position="342"/>
    </location>
</feature>
<accession>A0A2N9H6V5</accession>
<feature type="coiled-coil region" evidence="1">
    <location>
        <begin position="88"/>
        <end position="115"/>
    </location>
</feature>
<dbReference type="AlphaFoldDB" id="A0A2N9H6V5"/>
<feature type="compositionally biased region" description="Low complexity" evidence="2">
    <location>
        <begin position="19"/>
        <end position="33"/>
    </location>
</feature>
<dbReference type="PANTHER" id="PTHR33223">
    <property type="entry name" value="CCHC-TYPE DOMAIN-CONTAINING PROTEIN"/>
    <property type="match status" value="1"/>
</dbReference>
<proteinExistence type="predicted"/>
<protein>
    <recommendedName>
        <fullName evidence="3">Retrotransposon gag domain-containing protein</fullName>
    </recommendedName>
</protein>
<feature type="region of interest" description="Disordered" evidence="2">
    <location>
        <begin position="136"/>
        <end position="167"/>
    </location>
</feature>
<reference evidence="4" key="1">
    <citation type="submission" date="2018-02" db="EMBL/GenBank/DDBJ databases">
        <authorList>
            <person name="Cohen D.B."/>
            <person name="Kent A.D."/>
        </authorList>
    </citation>
    <scope>NUCLEOTIDE SEQUENCE</scope>
</reference>
<organism evidence="4">
    <name type="scientific">Fagus sylvatica</name>
    <name type="common">Beechnut</name>
    <dbReference type="NCBI Taxonomy" id="28930"/>
    <lineage>
        <taxon>Eukaryota</taxon>
        <taxon>Viridiplantae</taxon>
        <taxon>Streptophyta</taxon>
        <taxon>Embryophyta</taxon>
        <taxon>Tracheophyta</taxon>
        <taxon>Spermatophyta</taxon>
        <taxon>Magnoliopsida</taxon>
        <taxon>eudicotyledons</taxon>
        <taxon>Gunneridae</taxon>
        <taxon>Pentapetalae</taxon>
        <taxon>rosids</taxon>
        <taxon>fabids</taxon>
        <taxon>Fagales</taxon>
        <taxon>Fagaceae</taxon>
        <taxon>Fagus</taxon>
    </lineage>
</organism>
<feature type="compositionally biased region" description="Polar residues" evidence="2">
    <location>
        <begin position="40"/>
        <end position="49"/>
    </location>
</feature>
<evidence type="ECO:0000256" key="1">
    <source>
        <dbReference type="SAM" id="Coils"/>
    </source>
</evidence>
<name>A0A2N9H6V5_FAGSY</name>
<dbReference type="InterPro" id="IPR005162">
    <property type="entry name" value="Retrotrans_gag_dom"/>
</dbReference>
<feature type="domain" description="Retrotransposon gag" evidence="3">
    <location>
        <begin position="210"/>
        <end position="299"/>
    </location>
</feature>